<dbReference type="PANTHER" id="PTHR30153:SF2">
    <property type="entry name" value="REPLICATIVE DNA HELICASE"/>
    <property type="match status" value="1"/>
</dbReference>
<keyword evidence="2" id="KW-0235">DNA replication</keyword>
<dbReference type="GO" id="GO:0003677">
    <property type="term" value="F:DNA binding"/>
    <property type="evidence" value="ECO:0007669"/>
    <property type="project" value="UniProtKB-KW"/>
</dbReference>
<dbReference type="PANTHER" id="PTHR30153">
    <property type="entry name" value="REPLICATIVE DNA HELICASE DNAB"/>
    <property type="match status" value="1"/>
</dbReference>
<dbReference type="InterPro" id="IPR036185">
    <property type="entry name" value="DNA_heli_DnaB-like_N_sf"/>
</dbReference>
<sequence length="297" mass="34149">MKGRSNTYVEKAIIGSILLKGGLYEKVMGRLSIGDFTDVLYQKIWNIFGKFYEKQEPIDIISIDDYAYRHEISGVKLGTLKDIQADVSHRKVPVDQYVKRLKHWTYDRALLRFTKEFISGKITGDKLREELNNIKPLSEIKKETIEDIILATIADAEKGTDFKFPDNFEGLNEITGGFDRGDLIIIGGYPSSGKSSMATDLTCGFCDELGYSVLFITLEMSVKANMRRIEACMKRINTMKFRRGVLDKEDKERIKEMIPLLSDIWNYNCIRAYNMQDIITAEIEYQPDIVVIDYLQN</sequence>
<evidence type="ECO:0000259" key="11">
    <source>
        <dbReference type="PROSITE" id="PS51199"/>
    </source>
</evidence>
<feature type="non-terminal residue" evidence="12">
    <location>
        <position position="297"/>
    </location>
</feature>
<dbReference type="SUPFAM" id="SSF48024">
    <property type="entry name" value="N-terminal domain of DnaB helicase"/>
    <property type="match status" value="1"/>
</dbReference>
<evidence type="ECO:0000256" key="6">
    <source>
        <dbReference type="ARBA" id="ARBA00022840"/>
    </source>
</evidence>
<feature type="domain" description="SF4 helicase" evidence="11">
    <location>
        <begin position="157"/>
        <end position="297"/>
    </location>
</feature>
<dbReference type="EMBL" id="BARW01009030">
    <property type="protein sequence ID" value="GAI75250.1"/>
    <property type="molecule type" value="Genomic_DNA"/>
</dbReference>
<dbReference type="PROSITE" id="PS51199">
    <property type="entry name" value="SF4_HELICASE"/>
    <property type="match status" value="1"/>
</dbReference>
<comment type="catalytic activity">
    <reaction evidence="10">
        <text>ATP + H2O = ADP + phosphate + H(+)</text>
        <dbReference type="Rhea" id="RHEA:13065"/>
        <dbReference type="ChEBI" id="CHEBI:15377"/>
        <dbReference type="ChEBI" id="CHEBI:15378"/>
        <dbReference type="ChEBI" id="CHEBI:30616"/>
        <dbReference type="ChEBI" id="CHEBI:43474"/>
        <dbReference type="ChEBI" id="CHEBI:456216"/>
        <dbReference type="EC" id="5.6.2.3"/>
    </reaction>
</comment>
<dbReference type="InterPro" id="IPR007693">
    <property type="entry name" value="DNA_helicase_DnaB-like_N"/>
</dbReference>
<evidence type="ECO:0000256" key="4">
    <source>
        <dbReference type="ARBA" id="ARBA00022801"/>
    </source>
</evidence>
<dbReference type="GO" id="GO:0006260">
    <property type="term" value="P:DNA replication"/>
    <property type="evidence" value="ECO:0007669"/>
    <property type="project" value="UniProtKB-KW"/>
</dbReference>
<comment type="similarity">
    <text evidence="1">Belongs to the helicase family. DnaB subfamily.</text>
</comment>
<dbReference type="Gene3D" id="3.40.50.300">
    <property type="entry name" value="P-loop containing nucleotide triphosphate hydrolases"/>
    <property type="match status" value="1"/>
</dbReference>
<evidence type="ECO:0000256" key="10">
    <source>
        <dbReference type="ARBA" id="ARBA00048954"/>
    </source>
</evidence>
<dbReference type="InterPro" id="IPR016136">
    <property type="entry name" value="DNA_helicase_N/primase_C"/>
</dbReference>
<keyword evidence="6" id="KW-0067">ATP-binding</keyword>
<dbReference type="InterPro" id="IPR027417">
    <property type="entry name" value="P-loop_NTPase"/>
</dbReference>
<dbReference type="SUPFAM" id="SSF52540">
    <property type="entry name" value="P-loop containing nucleoside triphosphate hydrolases"/>
    <property type="match status" value="1"/>
</dbReference>
<evidence type="ECO:0000256" key="3">
    <source>
        <dbReference type="ARBA" id="ARBA00022741"/>
    </source>
</evidence>
<dbReference type="GO" id="GO:0005829">
    <property type="term" value="C:cytosol"/>
    <property type="evidence" value="ECO:0007669"/>
    <property type="project" value="TreeGrafter"/>
</dbReference>
<evidence type="ECO:0000256" key="8">
    <source>
        <dbReference type="ARBA" id="ARBA00023235"/>
    </source>
</evidence>
<keyword evidence="8" id="KW-0413">Isomerase</keyword>
<dbReference type="GO" id="GO:0043139">
    <property type="term" value="F:5'-3' DNA helicase activity"/>
    <property type="evidence" value="ECO:0007669"/>
    <property type="project" value="UniProtKB-EC"/>
</dbReference>
<dbReference type="Pfam" id="PF00772">
    <property type="entry name" value="DnaB"/>
    <property type="match status" value="1"/>
</dbReference>
<comment type="caution">
    <text evidence="12">The sequence shown here is derived from an EMBL/GenBank/DDBJ whole genome shotgun (WGS) entry which is preliminary data.</text>
</comment>
<evidence type="ECO:0000256" key="1">
    <source>
        <dbReference type="ARBA" id="ARBA00008428"/>
    </source>
</evidence>
<evidence type="ECO:0000313" key="12">
    <source>
        <dbReference type="EMBL" id="GAI75250.1"/>
    </source>
</evidence>
<dbReference type="GO" id="GO:0005524">
    <property type="term" value="F:ATP binding"/>
    <property type="evidence" value="ECO:0007669"/>
    <property type="project" value="UniProtKB-KW"/>
</dbReference>
<keyword evidence="3" id="KW-0547">Nucleotide-binding</keyword>
<accession>X1SIK9</accession>
<dbReference type="InterPro" id="IPR007694">
    <property type="entry name" value="DNA_helicase_DnaB-like_C"/>
</dbReference>
<name>X1SIK9_9ZZZZ</name>
<keyword evidence="7" id="KW-0238">DNA-binding</keyword>
<organism evidence="12">
    <name type="scientific">marine sediment metagenome</name>
    <dbReference type="NCBI Taxonomy" id="412755"/>
    <lineage>
        <taxon>unclassified sequences</taxon>
        <taxon>metagenomes</taxon>
        <taxon>ecological metagenomes</taxon>
    </lineage>
</organism>
<keyword evidence="4" id="KW-0378">Hydrolase</keyword>
<evidence type="ECO:0000256" key="5">
    <source>
        <dbReference type="ARBA" id="ARBA00022806"/>
    </source>
</evidence>
<protein>
    <recommendedName>
        <fullName evidence="9">DNA 5'-3' helicase</fullName>
        <ecNumber evidence="9">5.6.2.3</ecNumber>
    </recommendedName>
</protein>
<evidence type="ECO:0000256" key="9">
    <source>
        <dbReference type="ARBA" id="ARBA00044969"/>
    </source>
</evidence>
<dbReference type="GO" id="GO:0016787">
    <property type="term" value="F:hydrolase activity"/>
    <property type="evidence" value="ECO:0007669"/>
    <property type="project" value="UniProtKB-KW"/>
</dbReference>
<proteinExistence type="inferred from homology"/>
<keyword evidence="5" id="KW-0347">Helicase</keyword>
<dbReference type="Gene3D" id="1.10.860.10">
    <property type="entry name" value="DNAb Helicase, Chain A"/>
    <property type="match status" value="1"/>
</dbReference>
<reference evidence="12" key="1">
    <citation type="journal article" date="2014" name="Front. Microbiol.">
        <title>High frequency of phylogenetically diverse reductive dehalogenase-homologous genes in deep subseafloor sedimentary metagenomes.</title>
        <authorList>
            <person name="Kawai M."/>
            <person name="Futagami T."/>
            <person name="Toyoda A."/>
            <person name="Takaki Y."/>
            <person name="Nishi S."/>
            <person name="Hori S."/>
            <person name="Arai W."/>
            <person name="Tsubouchi T."/>
            <person name="Morono Y."/>
            <person name="Uchiyama I."/>
            <person name="Ito T."/>
            <person name="Fujiyama A."/>
            <person name="Inagaki F."/>
            <person name="Takami H."/>
        </authorList>
    </citation>
    <scope>NUCLEOTIDE SEQUENCE</scope>
    <source>
        <strain evidence="12">Expedition CK06-06</strain>
    </source>
</reference>
<dbReference type="Pfam" id="PF03796">
    <property type="entry name" value="DnaB_C"/>
    <property type="match status" value="1"/>
</dbReference>
<evidence type="ECO:0000256" key="2">
    <source>
        <dbReference type="ARBA" id="ARBA00022705"/>
    </source>
</evidence>
<gene>
    <name evidence="12" type="ORF">S12H4_18310</name>
</gene>
<dbReference type="EC" id="5.6.2.3" evidence="9"/>
<evidence type="ECO:0000256" key="7">
    <source>
        <dbReference type="ARBA" id="ARBA00023125"/>
    </source>
</evidence>
<dbReference type="AlphaFoldDB" id="X1SIK9"/>